<dbReference type="Pfam" id="PF20320">
    <property type="entry name" value="DUF6615"/>
    <property type="match status" value="1"/>
</dbReference>
<reference evidence="2" key="1">
    <citation type="submission" date="2020-03" db="EMBL/GenBank/DDBJ databases">
        <title>Biosynthetic gene cluster for putative Q6402A.</title>
        <authorList>
            <person name="Maruyama C."/>
        </authorList>
    </citation>
    <scope>NUCLEOTIDE SEQUENCE</scope>
    <source>
        <strain evidence="2">4521-SVS3</strain>
    </source>
</reference>
<proteinExistence type="predicted"/>
<organism evidence="2">
    <name type="scientific">Streptomyces violaceusniger</name>
    <dbReference type="NCBI Taxonomy" id="68280"/>
    <lineage>
        <taxon>Bacteria</taxon>
        <taxon>Bacillati</taxon>
        <taxon>Actinomycetota</taxon>
        <taxon>Actinomycetes</taxon>
        <taxon>Kitasatosporales</taxon>
        <taxon>Streptomycetaceae</taxon>
        <taxon>Streptomyces</taxon>
        <taxon>Streptomyces violaceusniger group</taxon>
    </lineage>
</organism>
<evidence type="ECO:0000313" key="2">
    <source>
        <dbReference type="EMBL" id="BCD33702.1"/>
    </source>
</evidence>
<name>A0A6F8Z207_STRVO</name>
<protein>
    <submittedName>
        <fullName evidence="2">Zinc ribbon domain-containing protein</fullName>
    </submittedName>
</protein>
<dbReference type="InterPro" id="IPR046723">
    <property type="entry name" value="DUF6615"/>
</dbReference>
<feature type="region of interest" description="Disordered" evidence="1">
    <location>
        <begin position="264"/>
        <end position="283"/>
    </location>
</feature>
<feature type="compositionally biased region" description="Basic and acidic residues" evidence="1">
    <location>
        <begin position="264"/>
        <end position="276"/>
    </location>
</feature>
<accession>A0A6F8Z207</accession>
<gene>
    <name evidence="2" type="primary">orf34</name>
</gene>
<evidence type="ECO:0000256" key="1">
    <source>
        <dbReference type="SAM" id="MobiDB-lite"/>
    </source>
</evidence>
<sequence length="351" mass="39318">MLCCGHQTDQQFRFCPHCGTELDGSTKSRSAQGSAAPGSLCRTLRDCAKETFEDLAMDHVHGSPASEEEFTKKNLRRFRRLHEDRVHIREFHRPEEAKNGADWEWWFHSGTRGFGMRVQAKRMKPGGSYQLKYTVRGRLQSDLLVEDAQASGCLPAYVFYNHRNWTPYSTGHAVFDCPHGSGEQAHLGCTIVSAHTVRAAILDRTLGPRYARQQSMPWHTILCDESDRNQADLEDTHAVVNFMHRAGLAHLAWAETSVVLRAERSERDTGKGDKRPSVSGDYAEIPAVTQPAALVDSYALPRGVSRRLALRNANDQPLPKLPERVVAVIAGRDVRPPDPRLMMSVVIDLAN</sequence>
<dbReference type="EMBL" id="LC535008">
    <property type="protein sequence ID" value="BCD33702.1"/>
    <property type="molecule type" value="Genomic_DNA"/>
</dbReference>
<dbReference type="AlphaFoldDB" id="A0A6F8Z207"/>